<dbReference type="EMBL" id="AZYO01000028">
    <property type="protein sequence ID" value="KOS55869.1"/>
    <property type="molecule type" value="Genomic_DNA"/>
</dbReference>
<dbReference type="GO" id="GO:0015888">
    <property type="term" value="P:thiamine transport"/>
    <property type="evidence" value="ECO:0007669"/>
    <property type="project" value="TreeGrafter"/>
</dbReference>
<dbReference type="PATRIC" id="fig|1441923.3.peg.2715"/>
<evidence type="ECO:0000313" key="3">
    <source>
        <dbReference type="EMBL" id="KOS55869.1"/>
    </source>
</evidence>
<dbReference type="PANTHER" id="PTHR30006">
    <property type="entry name" value="THIAMINE-BINDING PERIPLASMIC PROTEIN-RELATED"/>
    <property type="match status" value="1"/>
</dbReference>
<dbReference type="GO" id="GO:0030975">
    <property type="term" value="F:thiamine binding"/>
    <property type="evidence" value="ECO:0007669"/>
    <property type="project" value="TreeGrafter"/>
</dbReference>
<protein>
    <submittedName>
        <fullName evidence="3">Iron ABC transporter substrate-binding protein</fullName>
    </submittedName>
</protein>
<evidence type="ECO:0000256" key="2">
    <source>
        <dbReference type="SAM" id="Phobius"/>
    </source>
</evidence>
<organism evidence="3 4">
    <name type="scientific">Rhodococcus rhodochrous KG-21</name>
    <dbReference type="NCBI Taxonomy" id="1441923"/>
    <lineage>
        <taxon>Bacteria</taxon>
        <taxon>Bacillati</taxon>
        <taxon>Actinomycetota</taxon>
        <taxon>Actinomycetes</taxon>
        <taxon>Mycobacteriales</taxon>
        <taxon>Nocardiaceae</taxon>
        <taxon>Rhodococcus</taxon>
    </lineage>
</organism>
<dbReference type="Pfam" id="PF13531">
    <property type="entry name" value="SBP_bac_11"/>
    <property type="match status" value="1"/>
</dbReference>
<feature type="transmembrane region" description="Helical" evidence="2">
    <location>
        <begin position="20"/>
        <end position="38"/>
    </location>
</feature>
<keyword evidence="1" id="KW-0732">Signal</keyword>
<comment type="caution">
    <text evidence="3">The sequence shown here is derived from an EMBL/GenBank/DDBJ whole genome shotgun (WGS) entry which is preliminary data.</text>
</comment>
<dbReference type="AlphaFoldDB" id="A0A0M8PNL3"/>
<reference evidence="3 4" key="1">
    <citation type="journal article" date="2015" name="Genome Announc.">
        <title>Draft Genome Sequence of Rhodococcus rhodochrous Strain KG-21, a Soil Isolate from Oil Fields of Krishna-Godavari Basin, India.</title>
        <authorList>
            <person name="Dawar C."/>
            <person name="Aggarwal R.K."/>
        </authorList>
    </citation>
    <scope>NUCLEOTIDE SEQUENCE [LARGE SCALE GENOMIC DNA]</scope>
    <source>
        <strain evidence="3 4">KG-21</strain>
    </source>
</reference>
<sequence>MHLHSRRSRPDRTVRRRSSLTRATAGIAVAVVSTMLAACGGGGDDRITSESVGATGPAGDSAWQQVVEAAQAEGEVTIYSSNAADALAELGRRFEADYGIRVNVVRDVDANIHQKVGAETDTGNQVADIVTQATSPWVVELAAGGGVVKPIGPAFTDPASEYDTDTLLRESGDFVTGASVLTFGWNTDRYPAGLESYEDLLDPTLADGKIGIVLPTSTAHVDFYGSYLEQVGGEGFVEKLAAQKPRIYPGALPVAQALASGEIAATVFAQDQTVEKKNGAPVDSGFDKLVWGAPMYTSILAKAPHPNAAQLLANYMITPSGQEALSFRNAAVLANISSAVTTIDTVAPQDLRAMTPESLEALKLRFGQLFNQ</sequence>
<keyword evidence="2" id="KW-0472">Membrane</keyword>
<gene>
    <name evidence="3" type="ORF">Z051_12335</name>
</gene>
<keyword evidence="2" id="KW-0812">Transmembrane</keyword>
<dbReference type="Proteomes" id="UP000037712">
    <property type="component" value="Unassembled WGS sequence"/>
</dbReference>
<keyword evidence="2" id="KW-1133">Transmembrane helix</keyword>
<proteinExistence type="predicted"/>
<dbReference type="PANTHER" id="PTHR30006:SF2">
    <property type="entry name" value="ABC TRANSPORTER SUBSTRATE-BINDING PROTEIN"/>
    <property type="match status" value="1"/>
</dbReference>
<dbReference type="GO" id="GO:0030288">
    <property type="term" value="C:outer membrane-bounded periplasmic space"/>
    <property type="evidence" value="ECO:0007669"/>
    <property type="project" value="TreeGrafter"/>
</dbReference>
<dbReference type="SUPFAM" id="SSF53850">
    <property type="entry name" value="Periplasmic binding protein-like II"/>
    <property type="match status" value="1"/>
</dbReference>
<accession>A0A0M8PNL3</accession>
<evidence type="ECO:0000313" key="4">
    <source>
        <dbReference type="Proteomes" id="UP000037712"/>
    </source>
</evidence>
<dbReference type="RefSeq" id="WP_054372998.1">
    <property type="nucleotide sequence ID" value="NZ_AZYO01000028.1"/>
</dbReference>
<name>A0A0M8PNL3_RHORH</name>
<dbReference type="GO" id="GO:0030976">
    <property type="term" value="F:thiamine pyrophosphate binding"/>
    <property type="evidence" value="ECO:0007669"/>
    <property type="project" value="TreeGrafter"/>
</dbReference>
<dbReference type="Gene3D" id="3.40.190.10">
    <property type="entry name" value="Periplasmic binding protein-like II"/>
    <property type="match status" value="2"/>
</dbReference>
<evidence type="ECO:0000256" key="1">
    <source>
        <dbReference type="ARBA" id="ARBA00022729"/>
    </source>
</evidence>
<reference evidence="4" key="2">
    <citation type="submission" date="2015-01" db="EMBL/GenBank/DDBJ databases">
        <title>Draft genome sequence of potential hydrocarbon metabolising strain of Rhodococcus rhodochrous.</title>
        <authorList>
            <person name="Aggarwal R.K."/>
            <person name="Dawar C."/>
        </authorList>
    </citation>
    <scope>NUCLEOTIDE SEQUENCE [LARGE SCALE GENOMIC DNA]</scope>
    <source>
        <strain evidence="4">KG-21</strain>
    </source>
</reference>